<dbReference type="OrthoDB" id="516273at2"/>
<evidence type="ECO:0000313" key="2">
    <source>
        <dbReference type="Proteomes" id="UP000010480"/>
    </source>
</evidence>
<dbReference type="AlphaFoldDB" id="K9Z4K9"/>
<protein>
    <submittedName>
        <fullName evidence="1">Uncharacterized protein</fullName>
    </submittedName>
</protein>
<dbReference type="RefSeq" id="WP_015219052.1">
    <property type="nucleotide sequence ID" value="NC_019776.1"/>
</dbReference>
<accession>K9Z4K9</accession>
<dbReference type="Proteomes" id="UP000010480">
    <property type="component" value="Chromosome"/>
</dbReference>
<dbReference type="KEGG" id="can:Cyan10605_1204"/>
<keyword evidence="2" id="KW-1185">Reference proteome</keyword>
<sequence>MKKAGWDCLRHYEIIAQGCAPYFLDIRELPYLTMHRFPRYEVLKLMQIADNYLETENLDLDNYLTSFESLLNYTKKYLTTKSLAQYFVEFI</sequence>
<organism evidence="1 2">
    <name type="scientific">Cyanobacterium aponinum (strain PCC 10605)</name>
    <dbReference type="NCBI Taxonomy" id="755178"/>
    <lineage>
        <taxon>Bacteria</taxon>
        <taxon>Bacillati</taxon>
        <taxon>Cyanobacteriota</taxon>
        <taxon>Cyanophyceae</taxon>
        <taxon>Oscillatoriophycideae</taxon>
        <taxon>Chroococcales</taxon>
        <taxon>Geminocystaceae</taxon>
        <taxon>Cyanobacterium</taxon>
    </lineage>
</organism>
<dbReference type="EMBL" id="CP003947">
    <property type="protein sequence ID" value="AFZ53323.1"/>
    <property type="molecule type" value="Genomic_DNA"/>
</dbReference>
<reference evidence="2" key="1">
    <citation type="journal article" date="2013" name="Proc. Natl. Acad. Sci. U.S.A.">
        <title>Improving the coverage of the cyanobacterial phylum using diversity-driven genome sequencing.</title>
        <authorList>
            <person name="Shih P.M."/>
            <person name="Wu D."/>
            <person name="Latifi A."/>
            <person name="Axen S.D."/>
            <person name="Fewer D.P."/>
            <person name="Talla E."/>
            <person name="Calteau A."/>
            <person name="Cai F."/>
            <person name="Tandeau de Marsac N."/>
            <person name="Rippka R."/>
            <person name="Herdman M."/>
            <person name="Sivonen K."/>
            <person name="Coursin T."/>
            <person name="Laurent T."/>
            <person name="Goodwin L."/>
            <person name="Nolan M."/>
            <person name="Davenport K.W."/>
            <person name="Han C.S."/>
            <person name="Rubin E.M."/>
            <person name="Eisen J.A."/>
            <person name="Woyke T."/>
            <person name="Gugger M."/>
            <person name="Kerfeld C.A."/>
        </authorList>
    </citation>
    <scope>NUCLEOTIDE SEQUENCE [LARGE SCALE GENOMIC DNA]</scope>
    <source>
        <strain evidence="2">PCC 10605</strain>
    </source>
</reference>
<name>K9Z4K9_CYAAP</name>
<proteinExistence type="predicted"/>
<evidence type="ECO:0000313" key="1">
    <source>
        <dbReference type="EMBL" id="AFZ53323.1"/>
    </source>
</evidence>
<dbReference type="HOGENOM" id="CLU_2421990_0_0_3"/>
<gene>
    <name evidence="1" type="ordered locus">Cyan10605_1204</name>
</gene>